<feature type="chain" id="PRO_5009533731" evidence="1">
    <location>
        <begin position="22"/>
        <end position="248"/>
    </location>
</feature>
<accession>A0A1F7XAM5</accession>
<proteinExistence type="predicted"/>
<comment type="caution">
    <text evidence="2">The sequence shown here is derived from an EMBL/GenBank/DDBJ whole genome shotgun (WGS) entry which is preliminary data.</text>
</comment>
<evidence type="ECO:0000313" key="2">
    <source>
        <dbReference type="EMBL" id="OGM12051.1"/>
    </source>
</evidence>
<dbReference type="Proteomes" id="UP000178533">
    <property type="component" value="Unassembled WGS sequence"/>
</dbReference>
<evidence type="ECO:0000256" key="1">
    <source>
        <dbReference type="SAM" id="SignalP"/>
    </source>
</evidence>
<dbReference type="AlphaFoldDB" id="A0A1F7XAM5"/>
<reference evidence="2 3" key="1">
    <citation type="journal article" date="2016" name="Nat. Commun.">
        <title>Thousands of microbial genomes shed light on interconnected biogeochemical processes in an aquifer system.</title>
        <authorList>
            <person name="Anantharaman K."/>
            <person name="Brown C.T."/>
            <person name="Hug L.A."/>
            <person name="Sharon I."/>
            <person name="Castelle C.J."/>
            <person name="Probst A.J."/>
            <person name="Thomas B.C."/>
            <person name="Singh A."/>
            <person name="Wilkins M.J."/>
            <person name="Karaoz U."/>
            <person name="Brodie E.L."/>
            <person name="Williams K.H."/>
            <person name="Hubbard S.S."/>
            <person name="Banfield J.F."/>
        </authorList>
    </citation>
    <scope>NUCLEOTIDE SEQUENCE [LARGE SCALE GENOMIC DNA]</scope>
</reference>
<name>A0A1F7XAM5_9BACT</name>
<protein>
    <submittedName>
        <fullName evidence="2">Uncharacterized protein</fullName>
    </submittedName>
</protein>
<evidence type="ECO:0000313" key="3">
    <source>
        <dbReference type="Proteomes" id="UP000178533"/>
    </source>
</evidence>
<gene>
    <name evidence="2" type="ORF">A2W13_00010</name>
</gene>
<sequence>MKKILLLPFILIILIPTRVSAQAKVESPNYTIQFPNLNSGAGVPTSDNNKINSTIGGTAAGLFSSTGYRVRSGFQYIHTIIPFSFSISDISIDFGTLTVGVGTTQATTLTVKAGGAGGYSVKARENHPLTNTGGTATIPDTVCDNGNCTQTLAQVWDQVTTYGFGFNMSGDDIPVDFTNSTYYRHFADASVPENAETIMNKSQVTWDYPNNVWPWESISTVTFKVNISGTQAAGTFNNIVTFTAIPSF</sequence>
<dbReference type="STRING" id="1802481.A2W13_00010"/>
<dbReference type="EMBL" id="MGFT01000005">
    <property type="protein sequence ID" value="OGM12051.1"/>
    <property type="molecule type" value="Genomic_DNA"/>
</dbReference>
<keyword evidence="1" id="KW-0732">Signal</keyword>
<organism evidence="2 3">
    <name type="scientific">Candidatus Woesebacteria bacterium RBG_16_36_11</name>
    <dbReference type="NCBI Taxonomy" id="1802481"/>
    <lineage>
        <taxon>Bacteria</taxon>
        <taxon>Candidatus Woeseibacteriota</taxon>
    </lineage>
</organism>
<feature type="signal peptide" evidence="1">
    <location>
        <begin position="1"/>
        <end position="21"/>
    </location>
</feature>